<organism evidence="1 2">
    <name type="scientific">Brachybacterium huguangmaarense</name>
    <dbReference type="NCBI Taxonomy" id="1652028"/>
    <lineage>
        <taxon>Bacteria</taxon>
        <taxon>Bacillati</taxon>
        <taxon>Actinomycetota</taxon>
        <taxon>Actinomycetes</taxon>
        <taxon>Micrococcales</taxon>
        <taxon>Dermabacteraceae</taxon>
        <taxon>Brachybacterium</taxon>
    </lineage>
</organism>
<name>A0ABY6FXT6_9MICO</name>
<protein>
    <submittedName>
        <fullName evidence="1">Uncharacterized protein</fullName>
    </submittedName>
</protein>
<proteinExistence type="predicted"/>
<accession>A0ABY6FXT6</accession>
<dbReference type="Pfam" id="PF21853">
    <property type="entry name" value="DUF6912"/>
    <property type="match status" value="1"/>
</dbReference>
<reference evidence="1" key="1">
    <citation type="submission" date="2022-10" db="EMBL/GenBank/DDBJ databases">
        <title>Whole-Genome Sequencing of Brachybacterium huguangmaarense BRM-3, Isolated from Betula schmidtii.</title>
        <authorList>
            <person name="Haam D."/>
        </authorList>
    </citation>
    <scope>NUCLEOTIDE SEQUENCE</scope>
    <source>
        <strain evidence="1">BRM-3</strain>
    </source>
</reference>
<dbReference type="InterPro" id="IPR054206">
    <property type="entry name" value="DUF6912"/>
</dbReference>
<sequence>MRIYVPLLPADIEVLRRAETPAGRLALASGRPAWAVTPAARDDRAGEDLDDLEYDALQDAVYADLEDPARRSASGARRLGVVAGDVSDQAVADASPTGGAFGVVMARGEELRIASLHVTEQGAAAIRADDTDPALLWFDVAELPAALDYLAEPAA</sequence>
<dbReference type="EMBL" id="CP107020">
    <property type="protein sequence ID" value="UYG15725.1"/>
    <property type="molecule type" value="Genomic_DNA"/>
</dbReference>
<keyword evidence="2" id="KW-1185">Reference proteome</keyword>
<evidence type="ECO:0000313" key="2">
    <source>
        <dbReference type="Proteomes" id="UP001164305"/>
    </source>
</evidence>
<gene>
    <name evidence="1" type="ORF">BRM3_08715</name>
</gene>
<evidence type="ECO:0000313" key="1">
    <source>
        <dbReference type="EMBL" id="UYG15725.1"/>
    </source>
</evidence>
<dbReference type="Proteomes" id="UP001164305">
    <property type="component" value="Chromosome"/>
</dbReference>
<dbReference type="RefSeq" id="WP_263592939.1">
    <property type="nucleotide sequence ID" value="NZ_CP107020.1"/>
</dbReference>